<dbReference type="KEGG" id="glz:GLAREA_09794"/>
<evidence type="ECO:0008006" key="4">
    <source>
        <dbReference type="Google" id="ProtNLM"/>
    </source>
</evidence>
<name>S3DQB3_GLAL2</name>
<dbReference type="RefSeq" id="XP_008084581.1">
    <property type="nucleotide sequence ID" value="XM_008086390.1"/>
</dbReference>
<keyword evidence="3" id="KW-1185">Reference proteome</keyword>
<feature type="compositionally biased region" description="Polar residues" evidence="1">
    <location>
        <begin position="122"/>
        <end position="138"/>
    </location>
</feature>
<feature type="compositionally biased region" description="Basic and acidic residues" evidence="1">
    <location>
        <begin position="100"/>
        <end position="109"/>
    </location>
</feature>
<dbReference type="STRING" id="1116229.S3DQB3"/>
<dbReference type="EMBL" id="KE145368">
    <property type="protein sequence ID" value="EPE28673.1"/>
    <property type="molecule type" value="Genomic_DNA"/>
</dbReference>
<dbReference type="OrthoDB" id="4158087at2759"/>
<dbReference type="GeneID" id="19468841"/>
<dbReference type="OMA" id="CLYHSSE"/>
<proteinExistence type="predicted"/>
<gene>
    <name evidence="2" type="ORF">GLAREA_09794</name>
</gene>
<dbReference type="InterPro" id="IPR021858">
    <property type="entry name" value="Fun_TF"/>
</dbReference>
<protein>
    <recommendedName>
        <fullName evidence="4">Tachykinin family protein</fullName>
    </recommendedName>
</protein>
<dbReference type="PANTHER" id="PTHR37540:SF5">
    <property type="entry name" value="TRANSCRIPTION FACTOR DOMAIN-CONTAINING PROTEIN"/>
    <property type="match status" value="1"/>
</dbReference>
<dbReference type="Pfam" id="PF11951">
    <property type="entry name" value="Fungal_trans_2"/>
    <property type="match status" value="1"/>
</dbReference>
<reference evidence="2 3" key="1">
    <citation type="journal article" date="2013" name="BMC Genomics">
        <title>Genomics-driven discovery of the pneumocandin biosynthetic gene cluster in the fungus Glarea lozoyensis.</title>
        <authorList>
            <person name="Chen L."/>
            <person name="Yue Q."/>
            <person name="Zhang X."/>
            <person name="Xiang M."/>
            <person name="Wang C."/>
            <person name="Li S."/>
            <person name="Che Y."/>
            <person name="Ortiz-Lopez F.J."/>
            <person name="Bills G.F."/>
            <person name="Liu X."/>
            <person name="An Z."/>
        </authorList>
    </citation>
    <scope>NUCLEOTIDE SEQUENCE [LARGE SCALE GENOMIC DNA]</scope>
    <source>
        <strain evidence="3">ATCC 20868 / MF5171</strain>
    </source>
</reference>
<dbReference type="HOGENOM" id="CLU_034675_0_0_1"/>
<dbReference type="AlphaFoldDB" id="S3DQB3"/>
<organism evidence="2 3">
    <name type="scientific">Glarea lozoyensis (strain ATCC 20868 / MF5171)</name>
    <dbReference type="NCBI Taxonomy" id="1116229"/>
    <lineage>
        <taxon>Eukaryota</taxon>
        <taxon>Fungi</taxon>
        <taxon>Dikarya</taxon>
        <taxon>Ascomycota</taxon>
        <taxon>Pezizomycotina</taxon>
        <taxon>Leotiomycetes</taxon>
        <taxon>Helotiales</taxon>
        <taxon>Helotiaceae</taxon>
        <taxon>Glarea</taxon>
    </lineage>
</organism>
<dbReference type="PANTHER" id="PTHR37540">
    <property type="entry name" value="TRANSCRIPTION FACTOR (ACR-2), PUTATIVE-RELATED-RELATED"/>
    <property type="match status" value="1"/>
</dbReference>
<accession>S3DQB3</accession>
<evidence type="ECO:0000313" key="2">
    <source>
        <dbReference type="EMBL" id="EPE28673.1"/>
    </source>
</evidence>
<feature type="region of interest" description="Disordered" evidence="1">
    <location>
        <begin position="87"/>
        <end position="142"/>
    </location>
</feature>
<evidence type="ECO:0000256" key="1">
    <source>
        <dbReference type="SAM" id="MobiDB-lite"/>
    </source>
</evidence>
<dbReference type="Proteomes" id="UP000016922">
    <property type="component" value="Unassembled WGS sequence"/>
</dbReference>
<evidence type="ECO:0000313" key="3">
    <source>
        <dbReference type="Proteomes" id="UP000016922"/>
    </source>
</evidence>
<sequence length="556" mass="62501">MINLALHPTPPTQFLTHSETPALSFITLTGPTSNTKEISQQVRRHVMKDYARKSRSKDSVTAFTVSQIPKLESLGDHKGRFRLDTWKKKKGKAKASTLEENEKEKEKSVAHRKKERQRRTPESFSNSKLTPRTCTIPYSSPHHPKPTLSLELTLDPFNTLPISPSPNLIHYYQKIYPMNGIAINPTGTFFSHALKDPALLHSVLHLVSLHISLRYPPNQIQGDSEAESPESLSHGISAFSIINARLGTHEGISEMTIASVAMLASKENLNGKYNISTLHMTGLHHLIRARGGIATISGVFLRIVLWADLCFSNIQSRPPYFARQDFAPVTIPEIPSTDDNYLALPPALDKIFSTLRYLSCVLEPERVRFLDRLEASTLIYNVEYDILLHNTPLPAFTTTTIPPIHPLITATHVYLYISIREIPSTSPAISLMLSRLQSSLNTYHQTQDQSENTATDSSGTAIWPEEAVSRKSRPATAEAMTYHLWTLFIGYLASAHRSERYWFMSEIKKVLDALGIETIAGLQSELKKLLWREDFMREGLVLVWMEMVGEGQTGIV</sequence>
<dbReference type="eggNOG" id="ENOG502SVVP">
    <property type="taxonomic scope" value="Eukaryota"/>
</dbReference>